<accession>A0A8S1EUE5</accession>
<dbReference type="AlphaFoldDB" id="A0A8S1EUE5"/>
<dbReference type="InterPro" id="IPR036259">
    <property type="entry name" value="MFS_trans_sf"/>
</dbReference>
<feature type="transmembrane region" description="Helical" evidence="1">
    <location>
        <begin position="419"/>
        <end position="441"/>
    </location>
</feature>
<protein>
    <submittedName>
        <fullName evidence="2">Uncharacterized protein</fullName>
    </submittedName>
</protein>
<dbReference type="OrthoDB" id="62987at2759"/>
<dbReference type="Gene3D" id="1.20.1250.20">
    <property type="entry name" value="MFS general substrate transporter like domains"/>
    <property type="match status" value="1"/>
</dbReference>
<name>A0A8S1EUE5_9PELO</name>
<evidence type="ECO:0000256" key="1">
    <source>
        <dbReference type="SAM" id="Phobius"/>
    </source>
</evidence>
<sequence length="454" mass="51600">MIQCLLNNPPLLISIIVFASECHYFLYSSKYLQVFFDEFHLPPGYLKIVQLLFLVWNAINDPIMGYMQDLGFAGMEWIMDRRKVILYAGPVFAASFLLFWFPWSTTVGWITALHLLVSLFVYDTLFTLVLSAYCGLCVENSTTHKGRVRVIVYSEMFSVLAGFLIFPMEIMPHSNENFWMFQLACVAIAIVAGALMIFSGLSWQIAREPRFICLVGAQFFRILRYTANENFLIVFTEALLVRGGFFEKGSKLLGGFYILARSLGSILFLSLWSPTNKYGSQAIVQSLCIVSVVNIAFLLFAGVENLWAIAIFIVVENALCRCGWQGFYMIVAGEVIDTDMKENNRKNPFSTIIFTLKALFNKPADQIAPVMVLAFFLERGGYPELTPTCSTINTIHRFNSTSTEFPDANFENCTNYTNWIFLALALFPAICTIGESLFVLFDQNWKRTHHSEKQ</sequence>
<dbReference type="InterPro" id="IPR040035">
    <property type="entry name" value="TMEM180"/>
</dbReference>
<dbReference type="SUPFAM" id="SSF103473">
    <property type="entry name" value="MFS general substrate transporter"/>
    <property type="match status" value="1"/>
</dbReference>
<dbReference type="Pfam" id="PF13347">
    <property type="entry name" value="MFS_2"/>
    <property type="match status" value="1"/>
</dbReference>
<keyword evidence="3" id="KW-1185">Reference proteome</keyword>
<dbReference type="EMBL" id="CADEPM010000004">
    <property type="protein sequence ID" value="CAB3403735.1"/>
    <property type="molecule type" value="Genomic_DNA"/>
</dbReference>
<feature type="transmembrane region" description="Helical" evidence="1">
    <location>
        <begin position="252"/>
        <end position="272"/>
    </location>
</feature>
<feature type="transmembrane region" description="Helical" evidence="1">
    <location>
        <begin position="109"/>
        <end position="136"/>
    </location>
</feature>
<feature type="transmembrane region" description="Helical" evidence="1">
    <location>
        <begin position="84"/>
        <end position="103"/>
    </location>
</feature>
<organism evidence="2 3">
    <name type="scientific">Caenorhabditis bovis</name>
    <dbReference type="NCBI Taxonomy" id="2654633"/>
    <lineage>
        <taxon>Eukaryota</taxon>
        <taxon>Metazoa</taxon>
        <taxon>Ecdysozoa</taxon>
        <taxon>Nematoda</taxon>
        <taxon>Chromadorea</taxon>
        <taxon>Rhabditida</taxon>
        <taxon>Rhabditina</taxon>
        <taxon>Rhabditomorpha</taxon>
        <taxon>Rhabditoidea</taxon>
        <taxon>Rhabditidae</taxon>
        <taxon>Peloderinae</taxon>
        <taxon>Caenorhabditis</taxon>
    </lineage>
</organism>
<feature type="transmembrane region" description="Helical" evidence="1">
    <location>
        <begin position="178"/>
        <end position="201"/>
    </location>
</feature>
<comment type="caution">
    <text evidence="2">The sequence shown here is derived from an EMBL/GenBank/DDBJ whole genome shotgun (WGS) entry which is preliminary data.</text>
</comment>
<keyword evidence="1" id="KW-0812">Transmembrane</keyword>
<feature type="transmembrane region" description="Helical" evidence="1">
    <location>
        <begin position="278"/>
        <end position="300"/>
    </location>
</feature>
<feature type="transmembrane region" description="Helical" evidence="1">
    <location>
        <begin position="12"/>
        <end position="32"/>
    </location>
</feature>
<feature type="transmembrane region" description="Helical" evidence="1">
    <location>
        <begin position="148"/>
        <end position="166"/>
    </location>
</feature>
<dbReference type="PANTHER" id="PTHR28658">
    <property type="entry name" value="TRANSMEMBRANE PROTEIN 180"/>
    <property type="match status" value="1"/>
</dbReference>
<keyword evidence="1" id="KW-1133">Transmembrane helix</keyword>
<evidence type="ECO:0000313" key="2">
    <source>
        <dbReference type="EMBL" id="CAB3403735.1"/>
    </source>
</evidence>
<evidence type="ECO:0000313" key="3">
    <source>
        <dbReference type="Proteomes" id="UP000494206"/>
    </source>
</evidence>
<dbReference type="Proteomes" id="UP000494206">
    <property type="component" value="Unassembled WGS sequence"/>
</dbReference>
<gene>
    <name evidence="2" type="ORF">CBOVIS_LOCUS6160</name>
</gene>
<reference evidence="2 3" key="1">
    <citation type="submission" date="2020-04" db="EMBL/GenBank/DDBJ databases">
        <authorList>
            <person name="Laetsch R D."/>
            <person name="Stevens L."/>
            <person name="Kumar S."/>
            <person name="Blaxter L. M."/>
        </authorList>
    </citation>
    <scope>NUCLEOTIDE SEQUENCE [LARGE SCALE GENOMIC DNA]</scope>
</reference>
<feature type="transmembrane region" description="Helical" evidence="1">
    <location>
        <begin position="44"/>
        <end position="63"/>
    </location>
</feature>
<keyword evidence="1" id="KW-0472">Membrane</keyword>
<proteinExistence type="predicted"/>
<dbReference type="PANTHER" id="PTHR28658:SF2">
    <property type="entry name" value="TRANSMEMBRANE PROTEIN 180"/>
    <property type="match status" value="1"/>
</dbReference>